<dbReference type="Pfam" id="PF04232">
    <property type="entry name" value="SpoVS"/>
    <property type="match status" value="1"/>
</dbReference>
<protein>
    <recommendedName>
        <fullName evidence="3">Stage V sporulation protein S</fullName>
    </recommendedName>
</protein>
<reference evidence="1 2" key="2">
    <citation type="journal article" date="2012" name="Stand. Genomic Sci.">
        <title>Complete Genome Sequence of Clostridium clariflavum DSM 19732.</title>
        <authorList>
            <person name="Izquierdo J.A."/>
            <person name="Goodwin L."/>
            <person name="Davenport K.W."/>
            <person name="Teshima H."/>
            <person name="Bruce D."/>
            <person name="Detter C."/>
            <person name="Tapia R."/>
            <person name="Han S."/>
            <person name="Land M."/>
            <person name="Hauser L."/>
            <person name="Jeffries C.D."/>
            <person name="Han J."/>
            <person name="Pitluck S."/>
            <person name="Nolan M."/>
            <person name="Chen A."/>
            <person name="Huntemann M."/>
            <person name="Mavromatis K."/>
            <person name="Mikhailova N."/>
            <person name="Liolios K."/>
            <person name="Woyke T."/>
            <person name="Lynd L.R."/>
        </authorList>
    </citation>
    <scope>NUCLEOTIDE SEQUENCE [LARGE SCALE GENOMIC DNA]</scope>
    <source>
        <strain evidence="2">DSM 19732 / NBRC 101661 / EBR45</strain>
    </source>
</reference>
<dbReference type="Proteomes" id="UP000005435">
    <property type="component" value="Chromosome"/>
</dbReference>
<dbReference type="HOGENOM" id="CLU_2381081_0_0_9"/>
<keyword evidence="2" id="KW-1185">Reference proteome</keyword>
<dbReference type="AlphaFoldDB" id="G8M0B8"/>
<dbReference type="KEGG" id="ccl:Clocl_0179"/>
<dbReference type="RefSeq" id="WP_014253563.1">
    <property type="nucleotide sequence ID" value="NC_016627.1"/>
</dbReference>
<organism evidence="1 2">
    <name type="scientific">Acetivibrio clariflavus (strain DSM 19732 / NBRC 101661 / EBR45)</name>
    <name type="common">Clostridium clariflavum</name>
    <dbReference type="NCBI Taxonomy" id="720554"/>
    <lineage>
        <taxon>Bacteria</taxon>
        <taxon>Bacillati</taxon>
        <taxon>Bacillota</taxon>
        <taxon>Clostridia</taxon>
        <taxon>Eubacteriales</taxon>
        <taxon>Oscillospiraceae</taxon>
        <taxon>Acetivibrio</taxon>
    </lineage>
</organism>
<reference evidence="2" key="1">
    <citation type="submission" date="2011-12" db="EMBL/GenBank/DDBJ databases">
        <title>Complete sequence of Clostridium clariflavum DSM 19732.</title>
        <authorList>
            <consortium name="US DOE Joint Genome Institute"/>
            <person name="Lucas S."/>
            <person name="Han J."/>
            <person name="Lapidus A."/>
            <person name="Cheng J.-F."/>
            <person name="Goodwin L."/>
            <person name="Pitluck S."/>
            <person name="Peters L."/>
            <person name="Teshima H."/>
            <person name="Detter J.C."/>
            <person name="Han C."/>
            <person name="Tapia R."/>
            <person name="Land M."/>
            <person name="Hauser L."/>
            <person name="Kyrpides N."/>
            <person name="Ivanova N."/>
            <person name="Pagani I."/>
            <person name="Kitzmiller T."/>
            <person name="Lynd L."/>
            <person name="Izquierdo J."/>
            <person name="Woyke T."/>
        </authorList>
    </citation>
    <scope>NUCLEOTIDE SEQUENCE [LARGE SCALE GENOMIC DNA]</scope>
    <source>
        <strain evidence="2">DSM 19732 / NBRC 101661 / EBR45</strain>
    </source>
</reference>
<dbReference type="InterPro" id="IPR036882">
    <property type="entry name" value="Alba-like_dom_sf"/>
</dbReference>
<evidence type="ECO:0000313" key="2">
    <source>
        <dbReference type="Proteomes" id="UP000005435"/>
    </source>
</evidence>
<evidence type="ECO:0008006" key="3">
    <source>
        <dbReference type="Google" id="ProtNLM"/>
    </source>
</evidence>
<dbReference type="OrthoDB" id="1928726at2"/>
<dbReference type="Gene3D" id="3.30.110.20">
    <property type="entry name" value="Alba-like domain"/>
    <property type="match status" value="1"/>
</dbReference>
<accession>G8M0B8</accession>
<dbReference type="GO" id="GO:0003676">
    <property type="term" value="F:nucleic acid binding"/>
    <property type="evidence" value="ECO:0007669"/>
    <property type="project" value="InterPro"/>
</dbReference>
<dbReference type="InterPro" id="IPR007347">
    <property type="entry name" value="SpoVS"/>
</dbReference>
<name>G8M0B8_ACECE</name>
<sequence>MNVQVLRVSGDSNANAVAQVIIEYVLKDSIIHIDCIGIKAAYATIKALIQTTEFLVKDGYRFNLRPYYIKVNTAENGMHPVSKTAIRWTLIAKKK</sequence>
<proteinExistence type="predicted"/>
<dbReference type="EMBL" id="CP003065">
    <property type="protein sequence ID" value="AEV66925.1"/>
    <property type="molecule type" value="Genomic_DNA"/>
</dbReference>
<evidence type="ECO:0000313" key="1">
    <source>
        <dbReference type="EMBL" id="AEV66925.1"/>
    </source>
</evidence>
<gene>
    <name evidence="1" type="ordered locus">Clocl_0179</name>
</gene>